<dbReference type="RefSeq" id="WP_146286810.1">
    <property type="nucleotide sequence ID" value="NZ_BMLP01000003.1"/>
</dbReference>
<gene>
    <name evidence="1" type="primary">rdxH</name>
    <name evidence="1" type="ORF">GCM10010991_20930</name>
</gene>
<accession>A0A917YJJ9</accession>
<dbReference type="Proteomes" id="UP000598196">
    <property type="component" value="Unassembled WGS sequence"/>
</dbReference>
<keyword evidence="2" id="KW-1185">Reference proteome</keyword>
<dbReference type="PIRSF" id="PIRSF011386">
    <property type="entry name" value="FixH"/>
    <property type="match status" value="1"/>
</dbReference>
<dbReference type="Pfam" id="PF05751">
    <property type="entry name" value="FixH"/>
    <property type="match status" value="1"/>
</dbReference>
<reference evidence="1 2" key="1">
    <citation type="journal article" date="2014" name="Int. J. Syst. Evol. Microbiol.">
        <title>Complete genome sequence of Corynebacterium casei LMG S-19264T (=DSM 44701T), isolated from a smear-ripened cheese.</title>
        <authorList>
            <consortium name="US DOE Joint Genome Institute (JGI-PGF)"/>
            <person name="Walter F."/>
            <person name="Albersmeier A."/>
            <person name="Kalinowski J."/>
            <person name="Ruckert C."/>
        </authorList>
    </citation>
    <scope>NUCLEOTIDE SEQUENCE [LARGE SCALE GENOMIC DNA]</scope>
    <source>
        <strain evidence="1 2">CGMCC 1.7029</strain>
    </source>
</reference>
<organism evidence="1 2">
    <name type="scientific">Gemmobacter aquaticus</name>
    <dbReference type="NCBI Taxonomy" id="490185"/>
    <lineage>
        <taxon>Bacteria</taxon>
        <taxon>Pseudomonadati</taxon>
        <taxon>Pseudomonadota</taxon>
        <taxon>Alphaproteobacteria</taxon>
        <taxon>Rhodobacterales</taxon>
        <taxon>Paracoccaceae</taxon>
        <taxon>Gemmobacter</taxon>
    </lineage>
</organism>
<dbReference type="AlphaFoldDB" id="A0A917YJJ9"/>
<dbReference type="InterPro" id="IPR008620">
    <property type="entry name" value="FixH"/>
</dbReference>
<protein>
    <submittedName>
        <fullName evidence="1">RdxH</fullName>
    </submittedName>
</protein>
<dbReference type="EMBL" id="BMLP01000003">
    <property type="protein sequence ID" value="GGO32776.1"/>
    <property type="molecule type" value="Genomic_DNA"/>
</dbReference>
<name>A0A917YJJ9_9RHOB</name>
<evidence type="ECO:0000313" key="2">
    <source>
        <dbReference type="Proteomes" id="UP000598196"/>
    </source>
</evidence>
<comment type="caution">
    <text evidence="1">The sequence shown here is derived from an EMBL/GenBank/DDBJ whole genome shotgun (WGS) entry which is preliminary data.</text>
</comment>
<evidence type="ECO:0000313" key="1">
    <source>
        <dbReference type="EMBL" id="GGO32776.1"/>
    </source>
</evidence>
<dbReference type="InterPro" id="IPR018037">
    <property type="entry name" value="FixH_proteobacterial"/>
</dbReference>
<proteinExistence type="predicted"/>
<sequence length="151" mass="16513">MAEITGRQVFLVTAGAFAVIIAVNVVMAWQAVSTFPGLEVKNSYVASQEFEAARDAQDALGWTLQHEYVAGEGLFLTFTDRAGLPVQVNGLEVLVGRTTSSNEDQRPEFVREAGRLVAPLDLAPGKWMLQVKAQAEDGTRFQQRIDLFVKG</sequence>
<dbReference type="OrthoDB" id="1495896at2"/>